<protein>
    <submittedName>
        <fullName evidence="6">Transcriptional regulator, TetR family</fullName>
    </submittedName>
</protein>
<evidence type="ECO:0000256" key="2">
    <source>
        <dbReference type="ARBA" id="ARBA00023125"/>
    </source>
</evidence>
<keyword evidence="2 4" id="KW-0238">DNA-binding</keyword>
<dbReference type="InterPro" id="IPR036271">
    <property type="entry name" value="Tet_transcr_reg_TetR-rel_C_sf"/>
</dbReference>
<dbReference type="PRINTS" id="PR00455">
    <property type="entry name" value="HTHTETR"/>
</dbReference>
<dbReference type="PANTHER" id="PTHR47506:SF3">
    <property type="entry name" value="HTH-TYPE TRANSCRIPTIONAL REGULATOR LMRA"/>
    <property type="match status" value="1"/>
</dbReference>
<organism evidence="6 7">
    <name type="scientific">Trujillonella endophytica</name>
    <dbReference type="NCBI Taxonomy" id="673521"/>
    <lineage>
        <taxon>Bacteria</taxon>
        <taxon>Bacillati</taxon>
        <taxon>Actinomycetota</taxon>
        <taxon>Actinomycetes</taxon>
        <taxon>Geodermatophilales</taxon>
        <taxon>Geodermatophilaceae</taxon>
        <taxon>Trujillonella</taxon>
    </lineage>
</organism>
<proteinExistence type="predicted"/>
<dbReference type="Gene3D" id="1.10.357.10">
    <property type="entry name" value="Tetracycline Repressor, domain 2"/>
    <property type="match status" value="1"/>
</dbReference>
<dbReference type="SUPFAM" id="SSF48498">
    <property type="entry name" value="Tetracyclin repressor-like, C-terminal domain"/>
    <property type="match status" value="1"/>
</dbReference>
<sequence length="202" mass="21551">MPDTDPAATRSRVLDVSERLVQTRGYNGFSYGDVARELGLTRAALHYHFAGKAELGQALIERYATRFAAALARLDATAPDAAAKLRGYVGLYADVLAADRMCLCGMLAAEHRTLPEPLRRAVCDFFTANTVWLRRVLEEGCADGSLRCPGTAEATASVVLGTLEGAMLITRLDGDLARFTATADQLLDGLAAVPDRAAPAHA</sequence>
<reference evidence="7" key="1">
    <citation type="submission" date="2016-10" db="EMBL/GenBank/DDBJ databases">
        <authorList>
            <person name="Varghese N."/>
            <person name="Submissions S."/>
        </authorList>
    </citation>
    <scope>NUCLEOTIDE SEQUENCE [LARGE SCALE GENOMIC DNA]</scope>
    <source>
        <strain evidence="7">DSM 45413</strain>
    </source>
</reference>
<evidence type="ECO:0000259" key="5">
    <source>
        <dbReference type="PROSITE" id="PS50977"/>
    </source>
</evidence>
<dbReference type="InterPro" id="IPR001647">
    <property type="entry name" value="HTH_TetR"/>
</dbReference>
<evidence type="ECO:0000256" key="3">
    <source>
        <dbReference type="ARBA" id="ARBA00023163"/>
    </source>
</evidence>
<dbReference type="PROSITE" id="PS50977">
    <property type="entry name" value="HTH_TETR_2"/>
    <property type="match status" value="1"/>
</dbReference>
<dbReference type="Proteomes" id="UP000198960">
    <property type="component" value="Unassembled WGS sequence"/>
</dbReference>
<name>A0A1H8R1N6_9ACTN</name>
<evidence type="ECO:0000256" key="1">
    <source>
        <dbReference type="ARBA" id="ARBA00023015"/>
    </source>
</evidence>
<dbReference type="InterPro" id="IPR009057">
    <property type="entry name" value="Homeodomain-like_sf"/>
</dbReference>
<feature type="DNA-binding region" description="H-T-H motif" evidence="4">
    <location>
        <begin position="30"/>
        <end position="49"/>
    </location>
</feature>
<dbReference type="AlphaFoldDB" id="A0A1H8R1N6"/>
<keyword evidence="7" id="KW-1185">Reference proteome</keyword>
<dbReference type="Pfam" id="PF00440">
    <property type="entry name" value="TetR_N"/>
    <property type="match status" value="1"/>
</dbReference>
<feature type="domain" description="HTH tetR-type" evidence="5">
    <location>
        <begin position="7"/>
        <end position="67"/>
    </location>
</feature>
<dbReference type="SUPFAM" id="SSF46689">
    <property type="entry name" value="Homeodomain-like"/>
    <property type="match status" value="1"/>
</dbReference>
<gene>
    <name evidence="6" type="ORF">SAMN05660991_00943</name>
</gene>
<accession>A0A1H8R1N6</accession>
<evidence type="ECO:0000313" key="6">
    <source>
        <dbReference type="EMBL" id="SEO60332.1"/>
    </source>
</evidence>
<dbReference type="GO" id="GO:0003677">
    <property type="term" value="F:DNA binding"/>
    <property type="evidence" value="ECO:0007669"/>
    <property type="project" value="UniProtKB-UniRule"/>
</dbReference>
<keyword evidence="1" id="KW-0805">Transcription regulation</keyword>
<dbReference type="RefSeq" id="WP_170860967.1">
    <property type="nucleotide sequence ID" value="NZ_FOEE01000002.1"/>
</dbReference>
<dbReference type="PANTHER" id="PTHR47506">
    <property type="entry name" value="TRANSCRIPTIONAL REGULATORY PROTEIN"/>
    <property type="match status" value="1"/>
</dbReference>
<keyword evidence="3" id="KW-0804">Transcription</keyword>
<dbReference type="EMBL" id="FOEE01000002">
    <property type="protein sequence ID" value="SEO60332.1"/>
    <property type="molecule type" value="Genomic_DNA"/>
</dbReference>
<evidence type="ECO:0000313" key="7">
    <source>
        <dbReference type="Proteomes" id="UP000198960"/>
    </source>
</evidence>
<evidence type="ECO:0000256" key="4">
    <source>
        <dbReference type="PROSITE-ProRule" id="PRU00335"/>
    </source>
</evidence>
<dbReference type="Pfam" id="PF16925">
    <property type="entry name" value="TetR_C_13"/>
    <property type="match status" value="1"/>
</dbReference>
<dbReference type="InterPro" id="IPR011075">
    <property type="entry name" value="TetR_C"/>
</dbReference>